<keyword evidence="9" id="KW-0418">Kinase</keyword>
<dbReference type="InterPro" id="IPR002912">
    <property type="entry name" value="ACT_dom"/>
</dbReference>
<dbReference type="InterPro" id="IPR043519">
    <property type="entry name" value="NT_sf"/>
</dbReference>
<name>A0A450RZU3_9GAMM</name>
<dbReference type="GO" id="GO:0015949">
    <property type="term" value="P:nucleobase-containing small molecule interconversion"/>
    <property type="evidence" value="ECO:0007669"/>
    <property type="project" value="UniProtKB-ARBA"/>
</dbReference>
<evidence type="ECO:0000259" key="6">
    <source>
        <dbReference type="PROSITE" id="PS51671"/>
    </source>
</evidence>
<dbReference type="InterPro" id="IPR003607">
    <property type="entry name" value="HD/PDEase_dom"/>
</dbReference>
<dbReference type="GO" id="GO:0015970">
    <property type="term" value="P:guanosine tetraphosphate biosynthetic process"/>
    <property type="evidence" value="ECO:0007669"/>
    <property type="project" value="UniProtKB-UniPathway"/>
</dbReference>
<dbReference type="Gene3D" id="3.10.20.30">
    <property type="match status" value="1"/>
</dbReference>
<dbReference type="InterPro" id="IPR004811">
    <property type="entry name" value="RelA/Spo_fam"/>
</dbReference>
<dbReference type="Pfam" id="PF13328">
    <property type="entry name" value="HD_4"/>
    <property type="match status" value="1"/>
</dbReference>
<dbReference type="FunFam" id="3.10.20.30:FF:000002">
    <property type="entry name" value="GTP pyrophosphokinase (RelA/SpoT)"/>
    <property type="match status" value="1"/>
</dbReference>
<dbReference type="CDD" id="cd00077">
    <property type="entry name" value="HDc"/>
    <property type="match status" value="1"/>
</dbReference>
<comment type="similarity">
    <text evidence="5">Belongs to the relA/spoT family.</text>
</comment>
<dbReference type="EMBL" id="CAADFA010000030">
    <property type="protein sequence ID" value="VFJ45760.1"/>
    <property type="molecule type" value="Genomic_DNA"/>
</dbReference>
<dbReference type="CDD" id="cd04876">
    <property type="entry name" value="ACT_RelA-SpoT"/>
    <property type="match status" value="1"/>
</dbReference>
<dbReference type="InterPro" id="IPR007685">
    <property type="entry name" value="RelA_SpoT"/>
</dbReference>
<evidence type="ECO:0000256" key="5">
    <source>
        <dbReference type="RuleBase" id="RU003847"/>
    </source>
</evidence>
<feature type="domain" description="TGS" evidence="8">
    <location>
        <begin position="432"/>
        <end position="493"/>
    </location>
</feature>
<comment type="catalytic activity">
    <reaction evidence="4">
        <text>guanosine 3',5'-bis(diphosphate) + H2O = GDP + diphosphate + H(+)</text>
        <dbReference type="Rhea" id="RHEA:14253"/>
        <dbReference type="ChEBI" id="CHEBI:15377"/>
        <dbReference type="ChEBI" id="CHEBI:15378"/>
        <dbReference type="ChEBI" id="CHEBI:33019"/>
        <dbReference type="ChEBI" id="CHEBI:58189"/>
        <dbReference type="ChEBI" id="CHEBI:77828"/>
        <dbReference type="EC" id="3.1.7.2"/>
    </reaction>
</comment>
<dbReference type="GO" id="GO:0042594">
    <property type="term" value="P:response to starvation"/>
    <property type="evidence" value="ECO:0007669"/>
    <property type="project" value="TreeGrafter"/>
</dbReference>
<dbReference type="FunFam" id="3.30.460.10:FF:000001">
    <property type="entry name" value="GTP pyrophosphokinase RelA"/>
    <property type="match status" value="1"/>
</dbReference>
<evidence type="ECO:0000313" key="10">
    <source>
        <dbReference type="EMBL" id="VFJ45760.1"/>
    </source>
</evidence>
<dbReference type="InterPro" id="IPR004095">
    <property type="entry name" value="TGS"/>
</dbReference>
<keyword evidence="1" id="KW-0378">Hydrolase</keyword>
<sequence length="754" mass="85231">MFGTFSPTSPFSKGFLRGLRVPYQRNSHFQNSQFVEYPPDQEVVEHEYRISELCELAEQYLEPVFVREIYHAYLFGAEAHDGQYRETGEPYIFHPLRVAKILAEMRLDHQTIVAAILHDVIEDTPTGRAHVDKTFGSEVAELVEGVSKLTHVRFGTLAEKQAENFRKMLLAMTRDIRVILIKLADRIHNMKTLDGLSPEKRSRIARETLEIYAPIAARLGLNNISIELEELCFKALYPVRYRILAEKIRATRGNRRRLIGKIEKEVRKRLQEAKISCQVLGREKHLYSLYRKMRDKGRRFSEVRDIHAFRIIVEDVDTCYRVLGYVHSLYKPVPGRFKDYIAIPKANAYQSLHTVLFGPHGMPIEIQIRTEEMNAVAETGIAAHCRYRNDVSVTNAAHQRTRKWLQGLSEIQRKSGNPLEFMESVKVDLFPDEVYLFTPGGEIMELPRGATSVDFAYAVHTGVGNTCVAVKINQRYAPLRAPLQNGQTVEVLTAPWAHPNPDWLHFVVTAKAQSNIRNYLKKLNRDEITALGRSLLTQSLAVASTKLDDIPQEQIQTVLATLGRVDLETLLWEIGSGKRRAALVACALLTEIGMEGDPVLEQLVDCQFHYPLRIKGTDGMVVALSRCCYPIPGDSIIGFNTGRGVVIHTKACKNLPTQGERNANKLVNVGWESDVEGEFPVGIRIDAINRKGTLATFATAIADMSANIENVVIADRNGLQSSIDFVINVSDRYHLAKVIKQLRSIDLVSRITRL</sequence>
<dbReference type="CDD" id="cd05399">
    <property type="entry name" value="NT_Rel-Spo_like"/>
    <property type="match status" value="1"/>
</dbReference>
<dbReference type="SUPFAM" id="SSF81271">
    <property type="entry name" value="TGS-like"/>
    <property type="match status" value="1"/>
</dbReference>
<dbReference type="GO" id="GO:0008893">
    <property type="term" value="F:guanosine-3',5'-bis(diphosphate) 3'-diphosphatase activity"/>
    <property type="evidence" value="ECO:0007669"/>
    <property type="project" value="UniProtKB-EC"/>
</dbReference>
<dbReference type="SUPFAM" id="SSF55021">
    <property type="entry name" value="ACT-like"/>
    <property type="match status" value="1"/>
</dbReference>
<dbReference type="GO" id="GO:0016301">
    <property type="term" value="F:kinase activity"/>
    <property type="evidence" value="ECO:0007669"/>
    <property type="project" value="UniProtKB-KW"/>
</dbReference>
<dbReference type="Pfam" id="PF04607">
    <property type="entry name" value="RelA_SpoT"/>
    <property type="match status" value="1"/>
</dbReference>
<dbReference type="PROSITE" id="PS51671">
    <property type="entry name" value="ACT"/>
    <property type="match status" value="1"/>
</dbReference>
<evidence type="ECO:0000313" key="11">
    <source>
        <dbReference type="EMBL" id="VFK07017.1"/>
    </source>
</evidence>
<dbReference type="FunFam" id="1.10.3210.10:FF:000001">
    <property type="entry name" value="GTP pyrophosphokinase RelA"/>
    <property type="match status" value="1"/>
</dbReference>
<evidence type="ECO:0000256" key="1">
    <source>
        <dbReference type="ARBA" id="ARBA00022801"/>
    </source>
</evidence>
<dbReference type="PANTHER" id="PTHR21262:SF36">
    <property type="entry name" value="BIFUNCTIONAL (P)PPGPP SYNTHASE_HYDROLASE SPOT"/>
    <property type="match status" value="1"/>
</dbReference>
<comment type="pathway">
    <text evidence="2">Purine metabolism; ppGpp biosynthesis; ppGpp from GDP: step 1/1.</text>
</comment>
<dbReference type="SUPFAM" id="SSF109604">
    <property type="entry name" value="HD-domain/PDEase-like"/>
    <property type="match status" value="1"/>
</dbReference>
<reference evidence="9" key="1">
    <citation type="submission" date="2019-02" db="EMBL/GenBank/DDBJ databases">
        <authorList>
            <person name="Gruber-Vodicka R. H."/>
            <person name="Seah K. B. B."/>
        </authorList>
    </citation>
    <scope>NUCLEOTIDE SEQUENCE</scope>
    <source>
        <strain evidence="9">BECK_BZ163</strain>
        <strain evidence="11">BECK_BZ164</strain>
        <strain evidence="10">BECK_BZ165</strain>
    </source>
</reference>
<organism evidence="9">
    <name type="scientific">Candidatus Kentrum sp. FM</name>
    <dbReference type="NCBI Taxonomy" id="2126340"/>
    <lineage>
        <taxon>Bacteria</taxon>
        <taxon>Pseudomonadati</taxon>
        <taxon>Pseudomonadota</taxon>
        <taxon>Gammaproteobacteria</taxon>
        <taxon>Candidatus Kentrum</taxon>
    </lineage>
</organism>
<protein>
    <recommendedName>
        <fullName evidence="3">guanosine-3',5'-bis(diphosphate) 3'-diphosphatase</fullName>
        <ecNumber evidence="3">3.1.7.2</ecNumber>
    </recommendedName>
</protein>
<dbReference type="PROSITE" id="PS51831">
    <property type="entry name" value="HD"/>
    <property type="match status" value="1"/>
</dbReference>
<dbReference type="Pfam" id="PF19296">
    <property type="entry name" value="RelA_AH_RIS"/>
    <property type="match status" value="1"/>
</dbReference>
<dbReference type="UniPathway" id="UPA00908">
    <property type="reaction ID" value="UER00886"/>
</dbReference>
<dbReference type="Pfam" id="PF02824">
    <property type="entry name" value="TGS"/>
    <property type="match status" value="1"/>
</dbReference>
<dbReference type="PANTHER" id="PTHR21262">
    <property type="entry name" value="GUANOSINE-3',5'-BIS DIPHOSPHATE 3'-PYROPHOSPHOHYDROLASE"/>
    <property type="match status" value="1"/>
</dbReference>
<dbReference type="InterPro" id="IPR045600">
    <property type="entry name" value="RelA/SpoT_AH_RIS"/>
</dbReference>
<dbReference type="AlphaFoldDB" id="A0A450RZU3"/>
<dbReference type="SMART" id="SM00954">
    <property type="entry name" value="RelA_SpoT"/>
    <property type="match status" value="1"/>
</dbReference>
<dbReference type="CDD" id="cd01668">
    <property type="entry name" value="TGS_RSH"/>
    <property type="match status" value="1"/>
</dbReference>
<dbReference type="InterPro" id="IPR045865">
    <property type="entry name" value="ACT-like_dom_sf"/>
</dbReference>
<dbReference type="PROSITE" id="PS51880">
    <property type="entry name" value="TGS"/>
    <property type="match status" value="1"/>
</dbReference>
<dbReference type="GO" id="GO:0008728">
    <property type="term" value="F:GTP diphosphokinase activity"/>
    <property type="evidence" value="ECO:0007669"/>
    <property type="project" value="TreeGrafter"/>
</dbReference>
<dbReference type="InterPro" id="IPR033655">
    <property type="entry name" value="TGS_RelA/SpoT"/>
</dbReference>
<comment type="function">
    <text evidence="5">In eubacteria ppGpp (guanosine 3'-diphosphate 5'-diphosphate) is a mediator of the stringent response that coordinates a variety of cellular activities in response to changes in nutritional abundance.</text>
</comment>
<dbReference type="EMBL" id="CAADFL010000029">
    <property type="protein sequence ID" value="VFK07017.1"/>
    <property type="molecule type" value="Genomic_DNA"/>
</dbReference>
<proteinExistence type="inferred from homology"/>
<dbReference type="Pfam" id="PF13291">
    <property type="entry name" value="ACT_4"/>
    <property type="match status" value="1"/>
</dbReference>
<dbReference type="SUPFAM" id="SSF81301">
    <property type="entry name" value="Nucleotidyltransferase"/>
    <property type="match status" value="1"/>
</dbReference>
<gene>
    <name evidence="9" type="ORF">BECKFM1743A_GA0114220_100211</name>
    <name evidence="11" type="ORF">BECKFM1743B_GA0114221_1002913</name>
    <name evidence="10" type="ORF">BECKFM1743C_GA0114222_100301</name>
</gene>
<evidence type="ECO:0000256" key="3">
    <source>
        <dbReference type="ARBA" id="ARBA00024387"/>
    </source>
</evidence>
<dbReference type="Gene3D" id="3.30.460.10">
    <property type="entry name" value="Beta Polymerase, domain 2"/>
    <property type="match status" value="1"/>
</dbReference>
<feature type="domain" description="HD" evidence="7">
    <location>
        <begin position="91"/>
        <end position="190"/>
    </location>
</feature>
<dbReference type="NCBIfam" id="TIGR00691">
    <property type="entry name" value="spoT_relA"/>
    <property type="match status" value="1"/>
</dbReference>
<dbReference type="Gene3D" id="3.30.70.260">
    <property type="match status" value="1"/>
</dbReference>
<feature type="domain" description="ACT" evidence="6">
    <location>
        <begin position="682"/>
        <end position="754"/>
    </location>
</feature>
<dbReference type="SMART" id="SM00471">
    <property type="entry name" value="HDc"/>
    <property type="match status" value="1"/>
</dbReference>
<evidence type="ECO:0000259" key="7">
    <source>
        <dbReference type="PROSITE" id="PS51831"/>
    </source>
</evidence>
<dbReference type="EC" id="3.1.7.2" evidence="3"/>
<accession>A0A450RZU3</accession>
<dbReference type="InterPro" id="IPR012676">
    <property type="entry name" value="TGS-like"/>
</dbReference>
<evidence type="ECO:0000259" key="8">
    <source>
        <dbReference type="PROSITE" id="PS51880"/>
    </source>
</evidence>
<dbReference type="InterPro" id="IPR006674">
    <property type="entry name" value="HD_domain"/>
</dbReference>
<evidence type="ECO:0000313" key="9">
    <source>
        <dbReference type="EMBL" id="VFJ44806.1"/>
    </source>
</evidence>
<keyword evidence="9" id="KW-0808">Transferase</keyword>
<dbReference type="Gene3D" id="1.10.3210.10">
    <property type="entry name" value="Hypothetical protein af1432"/>
    <property type="match status" value="1"/>
</dbReference>
<dbReference type="InterPro" id="IPR012675">
    <property type="entry name" value="Beta-grasp_dom_sf"/>
</dbReference>
<evidence type="ECO:0000256" key="4">
    <source>
        <dbReference type="ARBA" id="ARBA00047968"/>
    </source>
</evidence>
<dbReference type="EMBL" id="CAADEZ010000021">
    <property type="protein sequence ID" value="VFJ44806.1"/>
    <property type="molecule type" value="Genomic_DNA"/>
</dbReference>
<dbReference type="GO" id="GO:0005886">
    <property type="term" value="C:plasma membrane"/>
    <property type="evidence" value="ECO:0007669"/>
    <property type="project" value="TreeGrafter"/>
</dbReference>
<evidence type="ECO:0000256" key="2">
    <source>
        <dbReference type="ARBA" id="ARBA00024329"/>
    </source>
</evidence>